<dbReference type="Pfam" id="PF04685">
    <property type="entry name" value="DUF608"/>
    <property type="match status" value="1"/>
</dbReference>
<dbReference type="GO" id="GO:0004553">
    <property type="term" value="F:hydrolase activity, hydrolyzing O-glycosyl compounds"/>
    <property type="evidence" value="ECO:0007669"/>
    <property type="project" value="InterPro"/>
</dbReference>
<gene>
    <name evidence="3" type="ORF">CCY01nite_04730</name>
</gene>
<protein>
    <recommendedName>
        <fullName evidence="2">Glycosyl-hydrolase family 116 catalytic region domain-containing protein</fullName>
    </recommendedName>
</protein>
<dbReference type="GO" id="GO:0005975">
    <property type="term" value="P:carbohydrate metabolic process"/>
    <property type="evidence" value="ECO:0007669"/>
    <property type="project" value="InterPro"/>
</dbReference>
<reference evidence="3 4" key="1">
    <citation type="submission" date="2019-07" db="EMBL/GenBank/DDBJ databases">
        <title>Whole genome shotgun sequence of Chitinophaga cymbidii NBRC 109752.</title>
        <authorList>
            <person name="Hosoyama A."/>
            <person name="Uohara A."/>
            <person name="Ohji S."/>
            <person name="Ichikawa N."/>
        </authorList>
    </citation>
    <scope>NUCLEOTIDE SEQUENCE [LARGE SCALE GENOMIC DNA]</scope>
    <source>
        <strain evidence="3 4">NBRC 109752</strain>
    </source>
</reference>
<keyword evidence="4" id="KW-1185">Reference proteome</keyword>
<comment type="caution">
    <text evidence="3">The sequence shown here is derived from an EMBL/GenBank/DDBJ whole genome shotgun (WGS) entry which is preliminary data.</text>
</comment>
<evidence type="ECO:0000313" key="4">
    <source>
        <dbReference type="Proteomes" id="UP000321436"/>
    </source>
</evidence>
<dbReference type="SUPFAM" id="SSF48208">
    <property type="entry name" value="Six-hairpin glycosidases"/>
    <property type="match status" value="1"/>
</dbReference>
<dbReference type="Proteomes" id="UP000321436">
    <property type="component" value="Unassembled WGS sequence"/>
</dbReference>
<evidence type="ECO:0000313" key="3">
    <source>
        <dbReference type="EMBL" id="GEP94213.1"/>
    </source>
</evidence>
<evidence type="ECO:0000256" key="1">
    <source>
        <dbReference type="SAM" id="MobiDB-lite"/>
    </source>
</evidence>
<dbReference type="CDD" id="cd11747">
    <property type="entry name" value="GH94N_like_1"/>
    <property type="match status" value="1"/>
</dbReference>
<dbReference type="AlphaFoldDB" id="A0A512RET8"/>
<dbReference type="Pfam" id="PF14614">
    <property type="entry name" value="DUF4450"/>
    <property type="match status" value="1"/>
</dbReference>
<dbReference type="InterPro" id="IPR028028">
    <property type="entry name" value="DUF4450"/>
</dbReference>
<organism evidence="3 4">
    <name type="scientific">Chitinophaga cymbidii</name>
    <dbReference type="NCBI Taxonomy" id="1096750"/>
    <lineage>
        <taxon>Bacteria</taxon>
        <taxon>Pseudomonadati</taxon>
        <taxon>Bacteroidota</taxon>
        <taxon>Chitinophagia</taxon>
        <taxon>Chitinophagales</taxon>
        <taxon>Chitinophagaceae</taxon>
        <taxon>Chitinophaga</taxon>
    </lineage>
</organism>
<dbReference type="EMBL" id="BKAU01000001">
    <property type="protein sequence ID" value="GEP94213.1"/>
    <property type="molecule type" value="Genomic_DNA"/>
</dbReference>
<feature type="compositionally biased region" description="Low complexity" evidence="1">
    <location>
        <begin position="837"/>
        <end position="853"/>
    </location>
</feature>
<feature type="domain" description="Glycosyl-hydrolase family 116 catalytic region" evidence="2">
    <location>
        <begin position="439"/>
        <end position="562"/>
    </location>
</feature>
<dbReference type="InterPro" id="IPR006775">
    <property type="entry name" value="GH116_catalytic"/>
</dbReference>
<evidence type="ECO:0000259" key="2">
    <source>
        <dbReference type="Pfam" id="PF04685"/>
    </source>
</evidence>
<dbReference type="Gene3D" id="1.50.10.10">
    <property type="match status" value="1"/>
</dbReference>
<dbReference type="InterPro" id="IPR008928">
    <property type="entry name" value="6-hairpin_glycosidase_sf"/>
</dbReference>
<name>A0A512RET8_9BACT</name>
<proteinExistence type="predicted"/>
<dbReference type="InterPro" id="IPR012341">
    <property type="entry name" value="6hp_glycosidase-like_sf"/>
</dbReference>
<feature type="region of interest" description="Disordered" evidence="1">
    <location>
        <begin position="829"/>
        <end position="860"/>
    </location>
</feature>
<accession>A0A512RET8</accession>
<sequence length="1144" mass="127030">MIKQWTIWLGLICWAGGAVAQKPARSVHYRPQGTDFVCENGQQRFNRALYGGNTAFRVEAGDLPEFAMYLPGMGGNLHFGLMSGKESKWLIDAEHIRAVYRPGKMLYAIKDPLLGKGVMQIEVLALYDAEGMIVKIAGKDVDSRVELMWVYGGVSGKKFSRNGDIGADPESSFYLHAANCKGNAYTIKGNTFQLTYGGGKQLSGMFPNVKIGDASKMESPVDAYGATTAEAPVVTGKAVIIAEERYFLLLNKPADVAEGGYALRQNKPANTTEGGYALHLNKPADTAEKRYSLLSGKQVITSKDLPHIFNNADKTRHQLANRIKLQTPDPYLNTLGGALSLAADAIWEDPTFLHGAVAWRMRLNAWRGAYVADPLGWHDRARKHFSSYALSQVTTPPETGVVMDTALHLARHQEKIGTFLFSDGYICRNPNGDIRAHHYDMNLVFIDQLLRHFNWTGDTAYVREMWPVIKRHLAWEKRNFDSDNDGLYDAYAAIWASDALQYSGGGVTHTSAYNYFANKTAASLAKLIGEDGARYEKEAQHILSSIQKYLWLPEQGWYAEYKDKAGRQLVHPAPGLWTIYHAIDSRVPDDFQAYRSLQYIEDHIPRIPVQAKGFSEKDLYLLSTSDWQPYTWSINNVALAENLHTALAYWQGNRSNEAFRLWRSALLESMYLSASPGGFQQLSYYDAVRGELYRDFADPIGMAARSLVEGLFGIQPDALHDTLMIRPGFPADWEHARLEIPDMTFAFNRKGDTDRYLISPSFRKKLQLKLLLAARKDDVASASVNGKPVRYAVRAGVGAPLIELALPAEAKYEIVLQWKGRPVKTSEQVSGVRQELSSTTTGRPAGAAAPAAGESRRNTEASVVSGSNVSFRKVKQGIFTWWQPIVHKAKKDTTSIPPPVITPATTFEKVPVVFNDKVTNIFKQAYLSPRPVMPTLQLPVQGIGNWCYPLTMASIDDSGLRTAAGARNEIRTASGIPFSTPSDTLQKNILFTSQWDNYPELATIALSGKATYLCLLMAGTTNPMQSRMTNGFVIVAYTDGSRDSMRLKNPQNWWPIEQDYFTDGHAFTTDAPHPERLYLKEGRFAKGLDKYAVIKGFSSRGIDGGAATVLHMPLQADKTLRSLTVQAYTNDVVIGLMAATLLRQ</sequence>